<evidence type="ECO:0000313" key="11">
    <source>
        <dbReference type="Proteomes" id="UP000267019"/>
    </source>
</evidence>
<dbReference type="PANTHER" id="PTHR10938">
    <property type="entry name" value="TRANSLATION INITIATION FACTOR IF-3"/>
    <property type="match status" value="1"/>
</dbReference>
<keyword evidence="2 4" id="KW-0396">Initiation factor</keyword>
<dbReference type="SUPFAM" id="SSF55200">
    <property type="entry name" value="Translation initiation factor IF3, C-terminal domain"/>
    <property type="match status" value="1"/>
</dbReference>
<dbReference type="HAMAP" id="MF_00080">
    <property type="entry name" value="IF_3"/>
    <property type="match status" value="1"/>
</dbReference>
<evidence type="ECO:0000313" key="10">
    <source>
        <dbReference type="EMBL" id="RKQ84620.1"/>
    </source>
</evidence>
<feature type="region of interest" description="Disordered" evidence="7">
    <location>
        <begin position="176"/>
        <end position="196"/>
    </location>
</feature>
<dbReference type="Pfam" id="PF05198">
    <property type="entry name" value="IF3_N"/>
    <property type="match status" value="1"/>
</dbReference>
<comment type="function">
    <text evidence="4 6">IF-3 binds to the 30S ribosomal subunit and shifts the equilibrium between 70S ribosomes and their 50S and 30S subunits in favor of the free subunits, thus enhancing the availability of 30S subunits on which protein synthesis initiation begins.</text>
</comment>
<evidence type="ECO:0000256" key="2">
    <source>
        <dbReference type="ARBA" id="ARBA00022540"/>
    </source>
</evidence>
<dbReference type="PROSITE" id="PS00938">
    <property type="entry name" value="IF3"/>
    <property type="match status" value="1"/>
</dbReference>
<dbReference type="InterPro" id="IPR019814">
    <property type="entry name" value="Translation_initiation_fac_3_N"/>
</dbReference>
<evidence type="ECO:0000256" key="7">
    <source>
        <dbReference type="SAM" id="MobiDB-lite"/>
    </source>
</evidence>
<reference evidence="10 11" key="1">
    <citation type="submission" date="2018-10" db="EMBL/GenBank/DDBJ databases">
        <title>Genomic Encyclopedia of Type Strains, Phase IV (KMG-IV): sequencing the most valuable type-strain genomes for metagenomic binning, comparative biology and taxonomic classification.</title>
        <authorList>
            <person name="Goeker M."/>
        </authorList>
    </citation>
    <scope>NUCLEOTIDE SEQUENCE [LARGE SCALE GENOMIC DNA]</scope>
    <source>
        <strain evidence="10 11">DSM 22653</strain>
    </source>
</reference>
<dbReference type="Proteomes" id="UP000267019">
    <property type="component" value="Unassembled WGS sequence"/>
</dbReference>
<dbReference type="Gene3D" id="3.10.20.80">
    <property type="entry name" value="Translation initiation factor 3 (IF-3), N-terminal domain"/>
    <property type="match status" value="1"/>
</dbReference>
<dbReference type="GO" id="GO:0032790">
    <property type="term" value="P:ribosome disassembly"/>
    <property type="evidence" value="ECO:0007669"/>
    <property type="project" value="TreeGrafter"/>
</dbReference>
<dbReference type="InterPro" id="IPR036788">
    <property type="entry name" value="T_IF-3_C_sf"/>
</dbReference>
<evidence type="ECO:0000256" key="5">
    <source>
        <dbReference type="NCBIfam" id="TIGR00168"/>
    </source>
</evidence>
<feature type="domain" description="Translation initiation factor 3 N-terminal" evidence="9">
    <location>
        <begin position="14"/>
        <end position="82"/>
    </location>
</feature>
<dbReference type="FunFam" id="3.30.110.10:FF:000001">
    <property type="entry name" value="Translation initiation factor IF-3"/>
    <property type="match status" value="1"/>
</dbReference>
<evidence type="ECO:0000256" key="4">
    <source>
        <dbReference type="HAMAP-Rule" id="MF_00080"/>
    </source>
</evidence>
<dbReference type="Pfam" id="PF00707">
    <property type="entry name" value="IF3_C"/>
    <property type="match status" value="1"/>
</dbReference>
<dbReference type="GO" id="GO:0005829">
    <property type="term" value="C:cytosol"/>
    <property type="evidence" value="ECO:0007669"/>
    <property type="project" value="TreeGrafter"/>
</dbReference>
<proteinExistence type="inferred from homology"/>
<evidence type="ECO:0000259" key="9">
    <source>
        <dbReference type="Pfam" id="PF05198"/>
    </source>
</evidence>
<gene>
    <name evidence="4" type="primary">infC</name>
    <name evidence="10" type="ORF">C7438_1109</name>
</gene>
<dbReference type="InterPro" id="IPR036787">
    <property type="entry name" value="T_IF-3_N_sf"/>
</dbReference>
<keyword evidence="11" id="KW-1185">Reference proteome</keyword>
<feature type="compositionally biased region" description="Low complexity" evidence="7">
    <location>
        <begin position="176"/>
        <end position="185"/>
    </location>
</feature>
<sequence>MRSISSRYRDEVQVNEAIRAREVRLIGPDGQQIGIVPLREALRIAREANLDLVNVAPQATPPVCRIMDYGKYRFEQSKKERESRKKQKTVEIKEVRFSPTIDEHDFQTKLRHIRSFLEDGDKVKCTLRFRGRQITHADLGQEVMQRIAEAVADLATVERKPLMEGRQLIMILAPRQARPAASPARETQVREEEPHV</sequence>
<comment type="subunit">
    <text evidence="4 6">Monomer.</text>
</comment>
<dbReference type="Gene3D" id="3.30.110.10">
    <property type="entry name" value="Translation initiation factor 3 (IF-3), C-terminal domain"/>
    <property type="match status" value="1"/>
</dbReference>
<protein>
    <recommendedName>
        <fullName evidence="4 5">Translation initiation factor IF-3</fullName>
    </recommendedName>
</protein>
<dbReference type="GO" id="GO:0016020">
    <property type="term" value="C:membrane"/>
    <property type="evidence" value="ECO:0007669"/>
    <property type="project" value="TreeGrafter"/>
</dbReference>
<comment type="similarity">
    <text evidence="1 4 6">Belongs to the IF-3 family.</text>
</comment>
<dbReference type="GO" id="GO:0043022">
    <property type="term" value="F:ribosome binding"/>
    <property type="evidence" value="ECO:0007669"/>
    <property type="project" value="UniProtKB-ARBA"/>
</dbReference>
<feature type="compositionally biased region" description="Basic and acidic residues" evidence="7">
    <location>
        <begin position="187"/>
        <end position="196"/>
    </location>
</feature>
<dbReference type="AlphaFoldDB" id="A0A660L057"/>
<name>A0A660L057_9BACL</name>
<dbReference type="SUPFAM" id="SSF54364">
    <property type="entry name" value="Translation initiation factor IF3, N-terminal domain"/>
    <property type="match status" value="1"/>
</dbReference>
<accession>A0A660L057</accession>
<dbReference type="PANTHER" id="PTHR10938:SF0">
    <property type="entry name" value="TRANSLATION INITIATION FACTOR IF-3, MITOCHONDRIAL"/>
    <property type="match status" value="1"/>
</dbReference>
<keyword evidence="4" id="KW-0963">Cytoplasm</keyword>
<dbReference type="NCBIfam" id="TIGR00168">
    <property type="entry name" value="infC"/>
    <property type="match status" value="1"/>
</dbReference>
<evidence type="ECO:0000256" key="6">
    <source>
        <dbReference type="RuleBase" id="RU000646"/>
    </source>
</evidence>
<organism evidence="10 11">
    <name type="scientific">Brockia lithotrophica</name>
    <dbReference type="NCBI Taxonomy" id="933949"/>
    <lineage>
        <taxon>Bacteria</taxon>
        <taxon>Bacillati</taxon>
        <taxon>Bacillota</taxon>
        <taxon>Bacilli</taxon>
        <taxon>Bacillales</taxon>
        <taxon>Bacillales Family X. Incertae Sedis</taxon>
        <taxon>Brockia</taxon>
    </lineage>
</organism>
<dbReference type="InterPro" id="IPR001288">
    <property type="entry name" value="Translation_initiation_fac_3"/>
</dbReference>
<dbReference type="InterPro" id="IPR019815">
    <property type="entry name" value="Translation_initiation_fac_3_C"/>
</dbReference>
<comment type="caution">
    <text evidence="10">The sequence shown here is derived from an EMBL/GenBank/DDBJ whole genome shotgun (WGS) entry which is preliminary data.</text>
</comment>
<feature type="domain" description="Translation initiation factor 3 C-terminal" evidence="8">
    <location>
        <begin position="90"/>
        <end position="174"/>
    </location>
</feature>
<keyword evidence="3 4" id="KW-0648">Protein biosynthesis</keyword>
<evidence type="ECO:0000256" key="3">
    <source>
        <dbReference type="ARBA" id="ARBA00022917"/>
    </source>
</evidence>
<dbReference type="GO" id="GO:0003743">
    <property type="term" value="F:translation initiation factor activity"/>
    <property type="evidence" value="ECO:0007669"/>
    <property type="project" value="UniProtKB-UniRule"/>
</dbReference>
<dbReference type="EMBL" id="RBIJ01000003">
    <property type="protein sequence ID" value="RKQ84620.1"/>
    <property type="molecule type" value="Genomic_DNA"/>
</dbReference>
<evidence type="ECO:0000256" key="1">
    <source>
        <dbReference type="ARBA" id="ARBA00005439"/>
    </source>
</evidence>
<dbReference type="FunFam" id="3.10.20.80:FF:000001">
    <property type="entry name" value="Translation initiation factor IF-3"/>
    <property type="match status" value="1"/>
</dbReference>
<dbReference type="InterPro" id="IPR019813">
    <property type="entry name" value="Translation_initiation_fac3_CS"/>
</dbReference>
<dbReference type="RefSeq" id="WP_434963945.1">
    <property type="nucleotide sequence ID" value="NZ_RBIJ01000003.1"/>
</dbReference>
<comment type="subcellular location">
    <subcellularLocation>
        <location evidence="4 6">Cytoplasm</location>
    </subcellularLocation>
</comment>
<evidence type="ECO:0000259" key="8">
    <source>
        <dbReference type="Pfam" id="PF00707"/>
    </source>
</evidence>